<dbReference type="PANTHER" id="PTHR37422">
    <property type="entry name" value="TEICHURONIC ACID BIOSYNTHESIS PROTEIN TUAE"/>
    <property type="match status" value="1"/>
</dbReference>
<dbReference type="InterPro" id="IPR051533">
    <property type="entry name" value="WaaL-like"/>
</dbReference>
<evidence type="ECO:0000256" key="3">
    <source>
        <dbReference type="ARBA" id="ARBA00022989"/>
    </source>
</evidence>
<gene>
    <name evidence="7" type="ORF">A3G46_01550</name>
</gene>
<feature type="transmembrane region" description="Helical" evidence="5">
    <location>
        <begin position="68"/>
        <end position="90"/>
    </location>
</feature>
<dbReference type="PANTHER" id="PTHR37422:SF13">
    <property type="entry name" value="LIPOPOLYSACCHARIDE BIOSYNTHESIS PROTEIN PA4999-RELATED"/>
    <property type="match status" value="1"/>
</dbReference>
<accession>A0A1G2UQV1</accession>
<keyword evidence="2 5" id="KW-0812">Transmembrane</keyword>
<reference evidence="7 8" key="1">
    <citation type="journal article" date="2016" name="Nat. Commun.">
        <title>Thousands of microbial genomes shed light on interconnected biogeochemical processes in an aquifer system.</title>
        <authorList>
            <person name="Anantharaman K."/>
            <person name="Brown C.T."/>
            <person name="Hug L.A."/>
            <person name="Sharon I."/>
            <person name="Castelle C.J."/>
            <person name="Probst A.J."/>
            <person name="Thomas B.C."/>
            <person name="Singh A."/>
            <person name="Wilkins M.J."/>
            <person name="Karaoz U."/>
            <person name="Brodie E.L."/>
            <person name="Williams K.H."/>
            <person name="Hubbard S.S."/>
            <person name="Banfield J.F."/>
        </authorList>
    </citation>
    <scope>NUCLEOTIDE SEQUENCE [LARGE SCALE GENOMIC DNA]</scope>
</reference>
<evidence type="ECO:0000256" key="2">
    <source>
        <dbReference type="ARBA" id="ARBA00022692"/>
    </source>
</evidence>
<evidence type="ECO:0000259" key="6">
    <source>
        <dbReference type="Pfam" id="PF04932"/>
    </source>
</evidence>
<feature type="transmembrane region" description="Helical" evidence="5">
    <location>
        <begin position="405"/>
        <end position="426"/>
    </location>
</feature>
<dbReference type="SUPFAM" id="SSF48452">
    <property type="entry name" value="TPR-like"/>
    <property type="match status" value="1"/>
</dbReference>
<feature type="transmembrane region" description="Helical" evidence="5">
    <location>
        <begin position="38"/>
        <end position="56"/>
    </location>
</feature>
<feature type="transmembrane region" description="Helical" evidence="5">
    <location>
        <begin position="168"/>
        <end position="187"/>
    </location>
</feature>
<sequence>MSNNHLRYIILTGLFVIPFVPFVVASSLFFPFITGKAFVFRLIVEIIFATWLVLAIRDESYRPKFSWILGALVTFLVVMGVADFFGVNSFKAFWSNYERMEGYITLLHLGALFFVMGSMLKTQEVWNKLLATSLGASVIMAIYSFLQIAGKVTINQGGVRVDGTLGNASYLGIYMVFHIFFALLLFVRFNKDKWKKILLAVVALMNLVVLYFTATRGAILGLIGGILVTFIYLLFKSEKGDKIRKVALIGIVGLIIFIGLFIALKNTSFVQRSPVLSRFASLSFSELETQGRYFVWPMAWKGFIEKPVLGWGQEGFNFVFNKYYDPRMYNQEPWFDRAHSTPLDWLIAGGALGLLAYASIFLALLFYIFRSKGENLSKNEKAIMLGLISAYVFNNLFVFDQISSYILFFTVIAYIHSHSPETNLSLWDKISIRIRKIFENDAMKPVIEASTLILTAAVIYFVIYLPWQQNKNLLAVLKLDSAGTLEAIEVYTKPLAGYGMGFSESLEHISQTAMGIAANSNASTELKQQVFNLIDKSFVKQLQVDPDDARYKLFYGIFLSRFGWYGRAVEQLTDAQKLSPKKQQIYFELVNNLLFDGKTDAALQDAKIAYELDLSYNQTKLLYGLVLLASGEKTLSDQILEGVLESDIIFNDGYLNILLALKKYDQIIAVAKRRIELDPENFQHSITLTAAYLQVGNRADAIQTLENMIKLEPSFKDQGEYYINQIKAGKNP</sequence>
<feature type="transmembrane region" description="Helical" evidence="5">
    <location>
        <begin position="129"/>
        <end position="148"/>
    </location>
</feature>
<feature type="transmembrane region" description="Helical" evidence="5">
    <location>
        <begin position="194"/>
        <end position="212"/>
    </location>
</feature>
<comment type="caution">
    <text evidence="7">The sequence shown here is derived from an EMBL/GenBank/DDBJ whole genome shotgun (WGS) entry which is preliminary data.</text>
</comment>
<dbReference type="Pfam" id="PF04932">
    <property type="entry name" value="Wzy_C"/>
    <property type="match status" value="1"/>
</dbReference>
<evidence type="ECO:0000313" key="7">
    <source>
        <dbReference type="EMBL" id="OHB11779.1"/>
    </source>
</evidence>
<feature type="transmembrane region" description="Helical" evidence="5">
    <location>
        <begin position="345"/>
        <end position="369"/>
    </location>
</feature>
<feature type="domain" description="O-antigen ligase-related" evidence="6">
    <location>
        <begin position="202"/>
        <end position="357"/>
    </location>
</feature>
<feature type="transmembrane region" description="Helical" evidence="5">
    <location>
        <begin position="381"/>
        <end position="399"/>
    </location>
</feature>
<dbReference type="Gene3D" id="1.25.40.10">
    <property type="entry name" value="Tetratricopeptide repeat domain"/>
    <property type="match status" value="2"/>
</dbReference>
<evidence type="ECO:0000256" key="1">
    <source>
        <dbReference type="ARBA" id="ARBA00004141"/>
    </source>
</evidence>
<keyword evidence="3 5" id="KW-1133">Transmembrane helix</keyword>
<dbReference type="GO" id="GO:0016020">
    <property type="term" value="C:membrane"/>
    <property type="evidence" value="ECO:0007669"/>
    <property type="project" value="UniProtKB-SubCell"/>
</dbReference>
<feature type="transmembrane region" description="Helical" evidence="5">
    <location>
        <begin position="102"/>
        <end position="120"/>
    </location>
</feature>
<dbReference type="Proteomes" id="UP000177276">
    <property type="component" value="Unassembled WGS sequence"/>
</dbReference>
<dbReference type="AlphaFoldDB" id="A0A1G2UQV1"/>
<dbReference type="InterPro" id="IPR011990">
    <property type="entry name" value="TPR-like_helical_dom_sf"/>
</dbReference>
<feature type="transmembrane region" description="Helical" evidence="5">
    <location>
        <begin position="247"/>
        <end position="264"/>
    </location>
</feature>
<name>A0A1G2UQV1_9BACT</name>
<dbReference type="EMBL" id="MHWS01000022">
    <property type="protein sequence ID" value="OHB11779.1"/>
    <property type="molecule type" value="Genomic_DNA"/>
</dbReference>
<evidence type="ECO:0000256" key="5">
    <source>
        <dbReference type="SAM" id="Phobius"/>
    </source>
</evidence>
<comment type="subcellular location">
    <subcellularLocation>
        <location evidence="1">Membrane</location>
        <topology evidence="1">Multi-pass membrane protein</topology>
    </subcellularLocation>
</comment>
<feature type="transmembrane region" description="Helical" evidence="5">
    <location>
        <begin position="218"/>
        <end position="235"/>
    </location>
</feature>
<organism evidence="7 8">
    <name type="scientific">Candidatus Zambryskibacteria bacterium RIFCSPLOWO2_12_FULL_39_16</name>
    <dbReference type="NCBI Taxonomy" id="1802775"/>
    <lineage>
        <taxon>Bacteria</taxon>
        <taxon>Candidatus Zambryskiibacteriota</taxon>
    </lineage>
</organism>
<dbReference type="InterPro" id="IPR007016">
    <property type="entry name" value="O-antigen_ligase-rel_domated"/>
</dbReference>
<protein>
    <recommendedName>
        <fullName evidence="6">O-antigen ligase-related domain-containing protein</fullName>
    </recommendedName>
</protein>
<feature type="transmembrane region" description="Helical" evidence="5">
    <location>
        <begin position="9"/>
        <end position="32"/>
    </location>
</feature>
<evidence type="ECO:0000313" key="8">
    <source>
        <dbReference type="Proteomes" id="UP000177276"/>
    </source>
</evidence>
<evidence type="ECO:0000256" key="4">
    <source>
        <dbReference type="ARBA" id="ARBA00023136"/>
    </source>
</evidence>
<keyword evidence="4 5" id="KW-0472">Membrane</keyword>
<proteinExistence type="predicted"/>
<feature type="transmembrane region" description="Helical" evidence="5">
    <location>
        <begin position="446"/>
        <end position="467"/>
    </location>
</feature>